<proteinExistence type="predicted"/>
<dbReference type="EMBL" id="PKLZ01000003">
    <property type="protein sequence ID" value="PLW83372.1"/>
    <property type="molecule type" value="Genomic_DNA"/>
</dbReference>
<reference evidence="2" key="1">
    <citation type="submission" date="2017-11" db="EMBL/GenBank/DDBJ databases">
        <title>The draft genome sequence of Chromatocurvus sp. F02.</title>
        <authorList>
            <person name="Du Z.-J."/>
            <person name="Chang Y.-Q."/>
        </authorList>
    </citation>
    <scope>NUCLEOTIDE SEQUENCE [LARGE SCALE GENOMIC DNA]</scope>
    <source>
        <strain evidence="2">F02</strain>
    </source>
</reference>
<name>A0A2N5Y4S9_9GAMM</name>
<evidence type="ECO:0008006" key="3">
    <source>
        <dbReference type="Google" id="ProtNLM"/>
    </source>
</evidence>
<sequence length="304" mass="33641">MDRSNPYFRQVELVVRVLPLVASEPCFALKGGTAINLFICDFPRLSVDIDLTYLPLDDRDDALRAIDEGLSRLADKIRRVIHGAKVTAAAGEAGRVQRLQIAAGGVSIKVEVSPVLRGSIMPAVQMAISDPVADQFGYVETQVLAADEVYAGKLVAALDRQHPRDLFDVMQRLAGGGITPALMACFLVYLVSSNRPIAELLDPNPLPLQPVFDQQFKGMTLREVSVEELKQTRVRMIWSISQQLTDSQKAFLLSFKSGDPQWNLLEHAIASDLPAVQWKLRNIRKMSPARLAQALSRLEEVLSR</sequence>
<evidence type="ECO:0000313" key="1">
    <source>
        <dbReference type="EMBL" id="PLW83372.1"/>
    </source>
</evidence>
<dbReference type="OrthoDB" id="1550603at2"/>
<gene>
    <name evidence="1" type="ORF">CWI75_05360</name>
</gene>
<organism evidence="1 2">
    <name type="scientific">Kineobactrum sediminis</name>
    <dbReference type="NCBI Taxonomy" id="1905677"/>
    <lineage>
        <taxon>Bacteria</taxon>
        <taxon>Pseudomonadati</taxon>
        <taxon>Pseudomonadota</taxon>
        <taxon>Gammaproteobacteria</taxon>
        <taxon>Cellvibrionales</taxon>
        <taxon>Halieaceae</taxon>
        <taxon>Kineobactrum</taxon>
    </lineage>
</organism>
<dbReference type="Proteomes" id="UP000234845">
    <property type="component" value="Unassembled WGS sequence"/>
</dbReference>
<dbReference type="Pfam" id="PF08843">
    <property type="entry name" value="AbiEii"/>
    <property type="match status" value="1"/>
</dbReference>
<evidence type="ECO:0000313" key="2">
    <source>
        <dbReference type="Proteomes" id="UP000234845"/>
    </source>
</evidence>
<accession>A0A2N5Y4S9</accession>
<comment type="caution">
    <text evidence="1">The sequence shown here is derived from an EMBL/GenBank/DDBJ whole genome shotgun (WGS) entry which is preliminary data.</text>
</comment>
<protein>
    <recommendedName>
        <fullName evidence="3">Nucleotidyl transferase AbiEii/AbiGii toxin family protein</fullName>
    </recommendedName>
</protein>
<dbReference type="InterPro" id="IPR014942">
    <property type="entry name" value="AbiEii"/>
</dbReference>
<dbReference type="Gene3D" id="3.10.450.620">
    <property type="entry name" value="JHP933, nucleotidyltransferase-like core domain"/>
    <property type="match status" value="1"/>
</dbReference>
<keyword evidence="2" id="KW-1185">Reference proteome</keyword>
<dbReference type="AlphaFoldDB" id="A0A2N5Y4S9"/>